<dbReference type="Proteomes" id="UP000198406">
    <property type="component" value="Unassembled WGS sequence"/>
</dbReference>
<gene>
    <name evidence="2" type="ORF">FisN_18Hh036</name>
</gene>
<organism evidence="2 3">
    <name type="scientific">Fistulifera solaris</name>
    <name type="common">Oleaginous diatom</name>
    <dbReference type="NCBI Taxonomy" id="1519565"/>
    <lineage>
        <taxon>Eukaryota</taxon>
        <taxon>Sar</taxon>
        <taxon>Stramenopiles</taxon>
        <taxon>Ochrophyta</taxon>
        <taxon>Bacillariophyta</taxon>
        <taxon>Bacillariophyceae</taxon>
        <taxon>Bacillariophycidae</taxon>
        <taxon>Naviculales</taxon>
        <taxon>Naviculaceae</taxon>
        <taxon>Fistulifera</taxon>
    </lineage>
</organism>
<protein>
    <submittedName>
        <fullName evidence="2">Uncharacterized protein</fullName>
    </submittedName>
</protein>
<dbReference type="EMBL" id="BDSP01000123">
    <property type="protein sequence ID" value="GAX17836.1"/>
    <property type="molecule type" value="Genomic_DNA"/>
</dbReference>
<feature type="transmembrane region" description="Helical" evidence="1">
    <location>
        <begin position="140"/>
        <end position="160"/>
    </location>
</feature>
<feature type="transmembrane region" description="Helical" evidence="1">
    <location>
        <begin position="115"/>
        <end position="133"/>
    </location>
</feature>
<sequence>MIGDNGNSLEQFAPDAASLFNNMKTPASIIGGALVSLAIAGPLPLEGSSRENRSLKMARALYNVIGVLSFSSELLVVIWATVASNKLVETHVEPAQSVWHLIERDFNLEWAATNAHFVAGMLGFLVLVALRMFFHADGGLLGMGIAGIPLSALLLMISVINRGVARGSGDGHRYGANIGSLFTTYLSLLTQRACNKSCVGYLEMGSIVLLLTSMAATFKGVAERYHLGESKKTN</sequence>
<keyword evidence="1" id="KW-0812">Transmembrane</keyword>
<evidence type="ECO:0000313" key="2">
    <source>
        <dbReference type="EMBL" id="GAX17836.1"/>
    </source>
</evidence>
<evidence type="ECO:0000256" key="1">
    <source>
        <dbReference type="SAM" id="Phobius"/>
    </source>
</evidence>
<keyword evidence="1" id="KW-1133">Transmembrane helix</keyword>
<reference evidence="2 3" key="1">
    <citation type="journal article" date="2015" name="Plant Cell">
        <title>Oil accumulation by the oleaginous diatom Fistulifera solaris as revealed by the genome and transcriptome.</title>
        <authorList>
            <person name="Tanaka T."/>
            <person name="Maeda Y."/>
            <person name="Veluchamy A."/>
            <person name="Tanaka M."/>
            <person name="Abida H."/>
            <person name="Marechal E."/>
            <person name="Bowler C."/>
            <person name="Muto M."/>
            <person name="Sunaga Y."/>
            <person name="Tanaka M."/>
            <person name="Yoshino T."/>
            <person name="Taniguchi T."/>
            <person name="Fukuda Y."/>
            <person name="Nemoto M."/>
            <person name="Matsumoto M."/>
            <person name="Wong P.S."/>
            <person name="Aburatani S."/>
            <person name="Fujibuchi W."/>
        </authorList>
    </citation>
    <scope>NUCLEOTIDE SEQUENCE [LARGE SCALE GENOMIC DNA]</scope>
    <source>
        <strain evidence="2 3">JPCC DA0580</strain>
    </source>
</reference>
<dbReference type="OrthoDB" id="43383at2759"/>
<accession>A0A1Z5JVE9</accession>
<evidence type="ECO:0000313" key="3">
    <source>
        <dbReference type="Proteomes" id="UP000198406"/>
    </source>
</evidence>
<dbReference type="InParanoid" id="A0A1Z5JVE9"/>
<keyword evidence="1" id="KW-0472">Membrane</keyword>
<comment type="caution">
    <text evidence="2">The sequence shown here is derived from an EMBL/GenBank/DDBJ whole genome shotgun (WGS) entry which is preliminary data.</text>
</comment>
<feature type="transmembrane region" description="Helical" evidence="1">
    <location>
        <begin position="201"/>
        <end position="222"/>
    </location>
</feature>
<proteinExistence type="predicted"/>
<name>A0A1Z5JVE9_FISSO</name>
<feature type="transmembrane region" description="Helical" evidence="1">
    <location>
        <begin position="27"/>
        <end position="48"/>
    </location>
</feature>
<dbReference type="AlphaFoldDB" id="A0A1Z5JVE9"/>
<keyword evidence="3" id="KW-1185">Reference proteome</keyword>
<feature type="transmembrane region" description="Helical" evidence="1">
    <location>
        <begin position="60"/>
        <end position="82"/>
    </location>
</feature>